<dbReference type="PANTHER" id="PTHR48228">
    <property type="entry name" value="SUCCINYL-COA--D-CITRAMALATE COA-TRANSFERASE"/>
    <property type="match status" value="1"/>
</dbReference>
<keyword evidence="3" id="KW-1185">Reference proteome</keyword>
<dbReference type="Proteomes" id="UP000765160">
    <property type="component" value="Unassembled WGS sequence"/>
</dbReference>
<protein>
    <recommendedName>
        <fullName evidence="4">Crotonobetainyl-CoA:carnitine CoA-transferase CaiB</fullName>
    </recommendedName>
</protein>
<dbReference type="InterPro" id="IPR044855">
    <property type="entry name" value="CoA-Trfase_III_dom3_sf"/>
</dbReference>
<evidence type="ECO:0000256" key="1">
    <source>
        <dbReference type="ARBA" id="ARBA00022679"/>
    </source>
</evidence>
<keyword evidence="1" id="KW-0808">Transferase</keyword>
<proteinExistence type="predicted"/>
<evidence type="ECO:0008006" key="4">
    <source>
        <dbReference type="Google" id="ProtNLM"/>
    </source>
</evidence>
<dbReference type="InterPro" id="IPR023606">
    <property type="entry name" value="CoA-Trfase_III_dom_1_sf"/>
</dbReference>
<evidence type="ECO:0000313" key="3">
    <source>
        <dbReference type="Proteomes" id="UP000765160"/>
    </source>
</evidence>
<sequence length="333" mass="34962">MDKPGPFAGRRVLDLSARAAQLPHALAVAMAARLAADFGAEVVRAPAEGADPLAMLPPLLPDGSSGLARFLLAGRSAAAPCEMRFDAAIGDSLALEGVAAPLKVRLSVFGAGDDPPMSELGLLGLSGILAAVQPRQGVPVRLGGHQGAYAAGLSAFTALAAGLRAGRPDTVDVSLFDVACWLNWKAAASVLLLGDAAASREQRGGWHTLPAADGHVCLVYMAKDWPALRDMVGDPRLSHADFATQKTRGQNLDALDDILRPWFVARSRAEITAAAQARRIPIGPVLSPTELLADRQYAARHFLARDGAPRLPLLVDGARPDWRRAEQELPADA</sequence>
<comment type="caution">
    <text evidence="2">The sequence shown here is derived from an EMBL/GenBank/DDBJ whole genome shotgun (WGS) entry which is preliminary data.</text>
</comment>
<accession>A0ABX1F3W2</accession>
<dbReference type="InterPro" id="IPR003673">
    <property type="entry name" value="CoA-Trfase_fam_III"/>
</dbReference>
<dbReference type="Gene3D" id="3.40.50.10540">
    <property type="entry name" value="Crotonobetainyl-coa:carnitine coa-transferase, domain 1"/>
    <property type="match status" value="2"/>
</dbReference>
<organism evidence="2 3">
    <name type="scientific">Falsiroseomonas frigidaquae</name>
    <dbReference type="NCBI Taxonomy" id="487318"/>
    <lineage>
        <taxon>Bacteria</taxon>
        <taxon>Pseudomonadati</taxon>
        <taxon>Pseudomonadota</taxon>
        <taxon>Alphaproteobacteria</taxon>
        <taxon>Acetobacterales</taxon>
        <taxon>Roseomonadaceae</taxon>
        <taxon>Falsiroseomonas</taxon>
    </lineage>
</organism>
<dbReference type="Gene3D" id="3.30.1540.10">
    <property type="entry name" value="formyl-coa transferase, domain 3"/>
    <property type="match status" value="1"/>
</dbReference>
<dbReference type="PANTHER" id="PTHR48228:SF6">
    <property type="entry name" value="L-CARNITINE COA-TRANSFERASE"/>
    <property type="match status" value="1"/>
</dbReference>
<gene>
    <name evidence="2" type="ORF">HB662_19860</name>
</gene>
<reference evidence="2 3" key="1">
    <citation type="submission" date="2020-03" db="EMBL/GenBank/DDBJ databases">
        <title>Roseomonas selenitidurans sp. nov. isolated from soil.</title>
        <authorList>
            <person name="Liu H."/>
        </authorList>
    </citation>
    <scope>NUCLEOTIDE SEQUENCE [LARGE SCALE GENOMIC DNA]</scope>
    <source>
        <strain evidence="2 3">JCM 15073</strain>
    </source>
</reference>
<dbReference type="Pfam" id="PF02515">
    <property type="entry name" value="CoA_transf_3"/>
    <property type="match status" value="1"/>
</dbReference>
<name>A0ABX1F3W2_9PROT</name>
<dbReference type="EMBL" id="JAAVTX010000006">
    <property type="protein sequence ID" value="NKE47045.1"/>
    <property type="molecule type" value="Genomic_DNA"/>
</dbReference>
<dbReference type="SUPFAM" id="SSF89796">
    <property type="entry name" value="CoA-transferase family III (CaiB/BaiF)"/>
    <property type="match status" value="1"/>
</dbReference>
<evidence type="ECO:0000313" key="2">
    <source>
        <dbReference type="EMBL" id="NKE47045.1"/>
    </source>
</evidence>
<dbReference type="RefSeq" id="WP_168052005.1">
    <property type="nucleotide sequence ID" value="NZ_JAATJR010000006.1"/>
</dbReference>
<dbReference type="InterPro" id="IPR050509">
    <property type="entry name" value="CoA-transferase_III"/>
</dbReference>